<protein>
    <submittedName>
        <fullName evidence="9">TRAP transporter, DctM subunit</fullName>
    </submittedName>
</protein>
<dbReference type="InterPro" id="IPR010656">
    <property type="entry name" value="DctM"/>
</dbReference>
<dbReference type="PANTHER" id="PTHR33362">
    <property type="entry name" value="SIALIC ACID TRAP TRANSPORTER PERMEASE PROTEIN SIAT-RELATED"/>
    <property type="match status" value="1"/>
</dbReference>
<feature type="domain" description="TRAP C4-dicarboxylate transport system permease DctM subunit" evidence="8">
    <location>
        <begin position="200"/>
        <end position="606"/>
    </location>
</feature>
<evidence type="ECO:0000256" key="5">
    <source>
        <dbReference type="ARBA" id="ARBA00022989"/>
    </source>
</evidence>
<feature type="transmembrane region" description="Helical" evidence="7">
    <location>
        <begin position="286"/>
        <end position="319"/>
    </location>
</feature>
<keyword evidence="6 7" id="KW-0472">Membrane</keyword>
<dbReference type="InterPro" id="IPR004681">
    <property type="entry name" value="TRAP_DctM"/>
</dbReference>
<accession>A0ABP2YKJ7</accession>
<feature type="transmembrane region" description="Helical" evidence="7">
    <location>
        <begin position="458"/>
        <end position="484"/>
    </location>
</feature>
<evidence type="ECO:0000313" key="9">
    <source>
        <dbReference type="EMBL" id="ERK01439.1"/>
    </source>
</evidence>
<evidence type="ECO:0000313" key="10">
    <source>
        <dbReference type="Proteomes" id="UP000016646"/>
    </source>
</evidence>
<feature type="transmembrane region" description="Helical" evidence="7">
    <location>
        <begin position="586"/>
        <end position="606"/>
    </location>
</feature>
<feature type="transmembrane region" description="Helical" evidence="7">
    <location>
        <begin position="147"/>
        <end position="173"/>
    </location>
</feature>
<feature type="transmembrane region" description="Helical" evidence="7">
    <location>
        <begin position="546"/>
        <end position="566"/>
    </location>
</feature>
<keyword evidence="3" id="KW-0997">Cell inner membrane</keyword>
<dbReference type="Proteomes" id="UP000016646">
    <property type="component" value="Unassembled WGS sequence"/>
</dbReference>
<feature type="transmembrane region" description="Helical" evidence="7">
    <location>
        <begin position="403"/>
        <end position="422"/>
    </location>
</feature>
<evidence type="ECO:0000256" key="6">
    <source>
        <dbReference type="ARBA" id="ARBA00023136"/>
    </source>
</evidence>
<evidence type="ECO:0000256" key="7">
    <source>
        <dbReference type="SAM" id="Phobius"/>
    </source>
</evidence>
<feature type="transmembrane region" description="Helical" evidence="7">
    <location>
        <begin position="12"/>
        <end position="31"/>
    </location>
</feature>
<evidence type="ECO:0000256" key="4">
    <source>
        <dbReference type="ARBA" id="ARBA00022692"/>
    </source>
</evidence>
<evidence type="ECO:0000256" key="2">
    <source>
        <dbReference type="ARBA" id="ARBA00022475"/>
    </source>
</evidence>
<keyword evidence="2" id="KW-1003">Cell membrane</keyword>
<sequence length="612" mass="66084">MNTMLRKIENALAVILIALIAALPLFFKFMQGLCRVQVPGADIALLHFVFLFASLAGLITWREEKHLSLASVSASFGEKIRRSIEAVKTGAANCILSALFIDALCQLVNPAQFDARFWGMSTRIFFASLPLCYFGIIFAIARRKGDLIAAVIGIALGILISMGPFTGILYYLFGVQNAQSLYAINDAWLSFSKIALLPLIVIFAALAFCGMPLFLVLGGIAYVLFSASGGYVDVIPLETYRILTDRNIAAIPLFTIAGYILAHGSAGNRYVAVFKSLIGPFRGGTVIAAVIVTTFFSTFTGVSGITILALGPLLAVVLTGSGYSKDRAESLVTASGAIGLLFPPSAAIIMYATVNYFSVDVFELFKGAIIPGCIMAVSMMVTGAVLDKKGERPKFSVKEARNALLHCIPELLMPLFISVFYFKGVFDLFEVAAFAVIYAFCLSVFVRRDFTLTKSARIVASSVPVSGGVLFILGAASGISYFMLDANVPAILTDFITQYVKNPYVFLILMNLVLIVVGCLMDMFSAILIVSPLLLPLAESFGVSAVRAAVIFLMNLSIGFLTPPVGMDLFISSYTFDKPLSRVVRGIIPFLIVQFAVLMLVTYVPYFTEALL</sequence>
<proteinExistence type="predicted"/>
<organism evidence="9 10">
    <name type="scientific">Treponema socranskii subsp. socranskii VPI DR56BR1116 = ATCC 35536</name>
    <dbReference type="NCBI Taxonomy" id="1125725"/>
    <lineage>
        <taxon>Bacteria</taxon>
        <taxon>Pseudomonadati</taxon>
        <taxon>Spirochaetota</taxon>
        <taxon>Spirochaetia</taxon>
        <taxon>Spirochaetales</taxon>
        <taxon>Treponemataceae</taxon>
        <taxon>Treponema</taxon>
    </lineage>
</organism>
<name>A0ABP2YKJ7_TRESO</name>
<dbReference type="Pfam" id="PF06808">
    <property type="entry name" value="DctM"/>
    <property type="match status" value="1"/>
</dbReference>
<feature type="transmembrane region" description="Helical" evidence="7">
    <location>
        <begin position="364"/>
        <end position="382"/>
    </location>
</feature>
<gene>
    <name evidence="9" type="ORF">HMPREF0860_1434</name>
</gene>
<reference evidence="9 10" key="1">
    <citation type="submission" date="2013-08" db="EMBL/GenBank/DDBJ databases">
        <authorList>
            <person name="Durkin A.S."/>
            <person name="Haft D.R."/>
            <person name="McCorrison J."/>
            <person name="Torralba M."/>
            <person name="Gillis M."/>
            <person name="Haft D.H."/>
            <person name="Methe B."/>
            <person name="Sutton G."/>
            <person name="Nelson K.E."/>
        </authorList>
    </citation>
    <scope>NUCLEOTIDE SEQUENCE [LARGE SCALE GENOMIC DNA]</scope>
    <source>
        <strain evidence="9 10">ATCC 35536</strain>
    </source>
</reference>
<evidence type="ECO:0000256" key="1">
    <source>
        <dbReference type="ARBA" id="ARBA00004429"/>
    </source>
</evidence>
<feature type="transmembrane region" description="Helical" evidence="7">
    <location>
        <begin position="124"/>
        <end position="141"/>
    </location>
</feature>
<evidence type="ECO:0000259" key="8">
    <source>
        <dbReference type="Pfam" id="PF06808"/>
    </source>
</evidence>
<feature type="transmembrane region" description="Helical" evidence="7">
    <location>
        <begin position="220"/>
        <end position="237"/>
    </location>
</feature>
<feature type="transmembrane region" description="Helical" evidence="7">
    <location>
        <begin position="43"/>
        <end position="61"/>
    </location>
</feature>
<dbReference type="NCBIfam" id="TIGR00786">
    <property type="entry name" value="dctM"/>
    <property type="match status" value="1"/>
</dbReference>
<feature type="transmembrane region" description="Helical" evidence="7">
    <location>
        <begin position="249"/>
        <end position="266"/>
    </location>
</feature>
<dbReference type="EMBL" id="AVQI01000056">
    <property type="protein sequence ID" value="ERK01439.1"/>
    <property type="molecule type" value="Genomic_DNA"/>
</dbReference>
<keyword evidence="10" id="KW-1185">Reference proteome</keyword>
<comment type="subcellular location">
    <subcellularLocation>
        <location evidence="1">Cell inner membrane</location>
        <topology evidence="1">Multi-pass membrane protein</topology>
    </subcellularLocation>
</comment>
<feature type="transmembrane region" description="Helical" evidence="7">
    <location>
        <begin position="331"/>
        <end position="352"/>
    </location>
</feature>
<comment type="caution">
    <text evidence="9">The sequence shown here is derived from an EMBL/GenBank/DDBJ whole genome shotgun (WGS) entry which is preliminary data.</text>
</comment>
<keyword evidence="5 7" id="KW-1133">Transmembrane helix</keyword>
<feature type="transmembrane region" description="Helical" evidence="7">
    <location>
        <begin position="504"/>
        <end position="534"/>
    </location>
</feature>
<feature type="transmembrane region" description="Helical" evidence="7">
    <location>
        <begin position="194"/>
        <end position="214"/>
    </location>
</feature>
<evidence type="ECO:0000256" key="3">
    <source>
        <dbReference type="ARBA" id="ARBA00022519"/>
    </source>
</evidence>
<feature type="transmembrane region" description="Helical" evidence="7">
    <location>
        <begin position="428"/>
        <end position="446"/>
    </location>
</feature>
<keyword evidence="4 7" id="KW-0812">Transmembrane</keyword>